<accession>A0A1E5T722</accession>
<evidence type="ECO:0000313" key="2">
    <source>
        <dbReference type="Proteomes" id="UP000095552"/>
    </source>
</evidence>
<organism evidence="1 2">
    <name type="scientific">Roseivirga misakiensis</name>
    <dbReference type="NCBI Taxonomy" id="1563681"/>
    <lineage>
        <taxon>Bacteria</taxon>
        <taxon>Pseudomonadati</taxon>
        <taxon>Bacteroidota</taxon>
        <taxon>Cytophagia</taxon>
        <taxon>Cytophagales</taxon>
        <taxon>Roseivirgaceae</taxon>
        <taxon>Roseivirga</taxon>
    </lineage>
</organism>
<name>A0A1E5T722_9BACT</name>
<dbReference type="Proteomes" id="UP000095552">
    <property type="component" value="Unassembled WGS sequence"/>
</dbReference>
<protein>
    <submittedName>
        <fullName evidence="1">Uncharacterized protein</fullName>
    </submittedName>
</protein>
<dbReference type="STRING" id="1563681.BFP71_05905"/>
<evidence type="ECO:0000313" key="1">
    <source>
        <dbReference type="EMBL" id="OEK07185.1"/>
    </source>
</evidence>
<comment type="caution">
    <text evidence="1">The sequence shown here is derived from an EMBL/GenBank/DDBJ whole genome shotgun (WGS) entry which is preliminary data.</text>
</comment>
<sequence length="67" mass="7801">MHLLKGKSFYKGDSIDTEYYTRQRKESQTQTSAKSRARAVDEMGSVFKVAFKNLQILTKSIFHTKIR</sequence>
<dbReference type="AlphaFoldDB" id="A0A1E5T722"/>
<proteinExistence type="predicted"/>
<keyword evidence="2" id="KW-1185">Reference proteome</keyword>
<gene>
    <name evidence="1" type="ORF">BFP71_05905</name>
</gene>
<reference evidence="1 2" key="1">
    <citation type="submission" date="2016-08" db="EMBL/GenBank/DDBJ databases">
        <title>Draft genome of Fabibacter sp. strain SK-8.</title>
        <authorList>
            <person name="Wong S.-K."/>
            <person name="Hamasaki K."/>
            <person name="Yoshizawa S."/>
        </authorList>
    </citation>
    <scope>NUCLEOTIDE SEQUENCE [LARGE SCALE GENOMIC DNA]</scope>
    <source>
        <strain evidence="1 2">SK-8</strain>
    </source>
</reference>
<dbReference type="EMBL" id="MDGQ01000003">
    <property type="protein sequence ID" value="OEK07185.1"/>
    <property type="molecule type" value="Genomic_DNA"/>
</dbReference>